<proteinExistence type="predicted"/>
<feature type="transmembrane region" description="Helical" evidence="1">
    <location>
        <begin position="93"/>
        <end position="111"/>
    </location>
</feature>
<feature type="domain" description="FecR N-terminal" evidence="3">
    <location>
        <begin position="18"/>
        <end position="60"/>
    </location>
</feature>
<dbReference type="InterPro" id="IPR012373">
    <property type="entry name" value="Ferrdict_sens_TM"/>
</dbReference>
<evidence type="ECO:0000313" key="4">
    <source>
        <dbReference type="EMBL" id="GGB99133.1"/>
    </source>
</evidence>
<dbReference type="RefSeq" id="WP_188394628.1">
    <property type="nucleotide sequence ID" value="NZ_BMCG01000001.1"/>
</dbReference>
<protein>
    <recommendedName>
        <fullName evidence="6">Iron dicitrate transport regulator FecR</fullName>
    </recommendedName>
</protein>
<dbReference type="InterPro" id="IPR032623">
    <property type="entry name" value="FecR_N"/>
</dbReference>
<keyword evidence="1" id="KW-0472">Membrane</keyword>
<dbReference type="Gene3D" id="2.60.120.1440">
    <property type="match status" value="1"/>
</dbReference>
<dbReference type="PIRSF" id="PIRSF018266">
    <property type="entry name" value="FecR"/>
    <property type="match status" value="1"/>
</dbReference>
<keyword evidence="5" id="KW-1185">Reference proteome</keyword>
<dbReference type="EMBL" id="BMCG01000001">
    <property type="protein sequence ID" value="GGB99133.1"/>
    <property type="molecule type" value="Genomic_DNA"/>
</dbReference>
<reference evidence="4" key="2">
    <citation type="submission" date="2020-09" db="EMBL/GenBank/DDBJ databases">
        <authorList>
            <person name="Sun Q."/>
            <person name="Sedlacek I."/>
        </authorList>
    </citation>
    <scope>NUCLEOTIDE SEQUENCE</scope>
    <source>
        <strain evidence="4">CCM 7086</strain>
    </source>
</reference>
<reference evidence="4" key="1">
    <citation type="journal article" date="2014" name="Int. J. Syst. Evol. Microbiol.">
        <title>Complete genome sequence of Corynebacterium casei LMG S-19264T (=DSM 44701T), isolated from a smear-ripened cheese.</title>
        <authorList>
            <consortium name="US DOE Joint Genome Institute (JGI-PGF)"/>
            <person name="Walter F."/>
            <person name="Albersmeier A."/>
            <person name="Kalinowski J."/>
            <person name="Ruckert C."/>
        </authorList>
    </citation>
    <scope>NUCLEOTIDE SEQUENCE</scope>
    <source>
        <strain evidence="4">CCM 7086</strain>
    </source>
</reference>
<organism evidence="4 5">
    <name type="scientific">Oxalicibacterium flavum</name>
    <dbReference type="NCBI Taxonomy" id="179467"/>
    <lineage>
        <taxon>Bacteria</taxon>
        <taxon>Pseudomonadati</taxon>
        <taxon>Pseudomonadota</taxon>
        <taxon>Betaproteobacteria</taxon>
        <taxon>Burkholderiales</taxon>
        <taxon>Oxalobacteraceae</taxon>
        <taxon>Oxalicibacterium</taxon>
    </lineage>
</organism>
<keyword evidence="1" id="KW-1133">Transmembrane helix</keyword>
<dbReference type="GO" id="GO:0016989">
    <property type="term" value="F:sigma factor antagonist activity"/>
    <property type="evidence" value="ECO:0007669"/>
    <property type="project" value="TreeGrafter"/>
</dbReference>
<dbReference type="PANTHER" id="PTHR30273:SF2">
    <property type="entry name" value="PROTEIN FECR"/>
    <property type="match status" value="1"/>
</dbReference>
<name>A0A8J2UL39_9BURK</name>
<dbReference type="Pfam" id="PF04773">
    <property type="entry name" value="FecR"/>
    <property type="match status" value="1"/>
</dbReference>
<evidence type="ECO:0000259" key="2">
    <source>
        <dbReference type="Pfam" id="PF04773"/>
    </source>
</evidence>
<dbReference type="Proteomes" id="UP000620266">
    <property type="component" value="Unassembled WGS sequence"/>
</dbReference>
<sequence length="332" mass="36220">MSALPPADRLDVTHPTLERAAEWFALLRSGDASEADRAHWQAWLAASEENRHAWQYVERISGRFMPLRQGEHGRTAADAFQTARSLMTRRRRVLLGIAACAGSGVLGWQVWRHTPVAGMALAWVADYHTATGEVRDVSLSDGTHVWLGTASAFNERYAGDLRRLDLVRGEILIQTGSDALRPFVLDSAHGRMRALGTRFTARLEDDATLLAVHQGSVEIRTGSSGATTVVQAGQQARFTATGIGRIEPADPGREASARGILIAQNIPLEQVVQELRRYHPGHLGLDPAIAGLPVFGSYPAHDVARTLAMLASVMPISVRQPLPWWISIGPDE</sequence>
<dbReference type="PANTHER" id="PTHR30273">
    <property type="entry name" value="PERIPLASMIC SIGNAL SENSOR AND SIGMA FACTOR ACTIVATOR FECR-RELATED"/>
    <property type="match status" value="1"/>
</dbReference>
<evidence type="ECO:0000313" key="5">
    <source>
        <dbReference type="Proteomes" id="UP000620266"/>
    </source>
</evidence>
<keyword evidence="1" id="KW-0812">Transmembrane</keyword>
<evidence type="ECO:0008006" key="6">
    <source>
        <dbReference type="Google" id="ProtNLM"/>
    </source>
</evidence>
<comment type="caution">
    <text evidence="4">The sequence shown here is derived from an EMBL/GenBank/DDBJ whole genome shotgun (WGS) entry which is preliminary data.</text>
</comment>
<evidence type="ECO:0000256" key="1">
    <source>
        <dbReference type="SAM" id="Phobius"/>
    </source>
</evidence>
<dbReference type="Pfam" id="PF16220">
    <property type="entry name" value="DUF4880"/>
    <property type="match status" value="1"/>
</dbReference>
<evidence type="ECO:0000259" key="3">
    <source>
        <dbReference type="Pfam" id="PF16220"/>
    </source>
</evidence>
<dbReference type="InterPro" id="IPR006860">
    <property type="entry name" value="FecR"/>
</dbReference>
<accession>A0A8J2UL39</accession>
<dbReference type="AlphaFoldDB" id="A0A8J2UL39"/>
<gene>
    <name evidence="4" type="ORF">GCM10007205_05550</name>
</gene>
<feature type="domain" description="FecR protein" evidence="2">
    <location>
        <begin position="126"/>
        <end position="218"/>
    </location>
</feature>